<dbReference type="GO" id="GO:0016618">
    <property type="term" value="F:hydroxypyruvate reductase [NAD(P)H] activity"/>
    <property type="evidence" value="ECO:0007669"/>
    <property type="project" value="TreeGrafter"/>
</dbReference>
<dbReference type="InterPro" id="IPR006140">
    <property type="entry name" value="D-isomer_DH_NAD-bd"/>
</dbReference>
<reference evidence="4" key="1">
    <citation type="submission" date="2016-06" db="EMBL/GenBank/DDBJ databases">
        <title>Parallel loss of symbiosis genes in relatives of nitrogen-fixing non-legume Parasponia.</title>
        <authorList>
            <person name="Van Velzen R."/>
            <person name="Holmer R."/>
            <person name="Bu F."/>
            <person name="Rutten L."/>
            <person name="Van Zeijl A."/>
            <person name="Liu W."/>
            <person name="Santuari L."/>
            <person name="Cao Q."/>
            <person name="Sharma T."/>
            <person name="Shen D."/>
            <person name="Roswanjaya Y."/>
            <person name="Wardhani T."/>
            <person name="Kalhor M.S."/>
            <person name="Jansen J."/>
            <person name="Van den Hoogen J."/>
            <person name="Gungor B."/>
            <person name="Hartog M."/>
            <person name="Hontelez J."/>
            <person name="Verver J."/>
            <person name="Yang W.-C."/>
            <person name="Schijlen E."/>
            <person name="Repin R."/>
            <person name="Schilthuizen M."/>
            <person name="Schranz E."/>
            <person name="Heidstra R."/>
            <person name="Miyata K."/>
            <person name="Fedorova E."/>
            <person name="Kohlen W."/>
            <person name="Bisseling T."/>
            <person name="Smit S."/>
            <person name="Geurts R."/>
        </authorList>
    </citation>
    <scope>NUCLEOTIDE SEQUENCE [LARGE SCALE GENOMIC DNA]</scope>
    <source>
        <strain evidence="4">cv. WU1-14</strain>
    </source>
</reference>
<name>A0A2P5C8V9_PARAD</name>
<dbReference type="InterPro" id="IPR036291">
    <property type="entry name" value="NAD(P)-bd_dom_sf"/>
</dbReference>
<comment type="caution">
    <text evidence="3">The sequence shown here is derived from an EMBL/GenBank/DDBJ whole genome shotgun (WGS) entry which is preliminary data.</text>
</comment>
<dbReference type="PANTHER" id="PTHR10996:SF268">
    <property type="entry name" value="GLYOXYLATE_HYDROXYPYRUVATE REDUCTASE HPR3"/>
    <property type="match status" value="1"/>
</dbReference>
<dbReference type="GO" id="GO:0005829">
    <property type="term" value="C:cytosol"/>
    <property type="evidence" value="ECO:0007669"/>
    <property type="project" value="TreeGrafter"/>
</dbReference>
<dbReference type="PANTHER" id="PTHR10996">
    <property type="entry name" value="2-HYDROXYACID DEHYDROGENASE-RELATED"/>
    <property type="match status" value="1"/>
</dbReference>
<keyword evidence="4" id="KW-1185">Reference proteome</keyword>
<dbReference type="SUPFAM" id="SSF51735">
    <property type="entry name" value="NAD(P)-binding Rossmann-fold domains"/>
    <property type="match status" value="1"/>
</dbReference>
<dbReference type="STRING" id="3476.A0A2P5C8V9"/>
<dbReference type="GO" id="GO:0051287">
    <property type="term" value="F:NAD binding"/>
    <property type="evidence" value="ECO:0007669"/>
    <property type="project" value="InterPro"/>
</dbReference>
<dbReference type="AlphaFoldDB" id="A0A2P5C8V9"/>
<evidence type="ECO:0000256" key="1">
    <source>
        <dbReference type="ARBA" id="ARBA00023002"/>
    </source>
</evidence>
<evidence type="ECO:0000313" key="3">
    <source>
        <dbReference type="EMBL" id="PON57473.1"/>
    </source>
</evidence>
<accession>A0A2P5C8V9</accession>
<evidence type="ECO:0000259" key="2">
    <source>
        <dbReference type="Pfam" id="PF02826"/>
    </source>
</evidence>
<organism evidence="3 4">
    <name type="scientific">Parasponia andersonii</name>
    <name type="common">Sponia andersonii</name>
    <dbReference type="NCBI Taxonomy" id="3476"/>
    <lineage>
        <taxon>Eukaryota</taxon>
        <taxon>Viridiplantae</taxon>
        <taxon>Streptophyta</taxon>
        <taxon>Embryophyta</taxon>
        <taxon>Tracheophyta</taxon>
        <taxon>Spermatophyta</taxon>
        <taxon>Magnoliopsida</taxon>
        <taxon>eudicotyledons</taxon>
        <taxon>Gunneridae</taxon>
        <taxon>Pentapetalae</taxon>
        <taxon>rosids</taxon>
        <taxon>fabids</taxon>
        <taxon>Rosales</taxon>
        <taxon>Cannabaceae</taxon>
        <taxon>Parasponia</taxon>
    </lineage>
</organism>
<protein>
    <submittedName>
        <fullName evidence="3">Erythronate-4-phosphate dehydrogenase</fullName>
    </submittedName>
</protein>
<proteinExistence type="predicted"/>
<dbReference type="InterPro" id="IPR050223">
    <property type="entry name" value="D-isomer_2-hydroxyacid_DH"/>
</dbReference>
<evidence type="ECO:0000313" key="4">
    <source>
        <dbReference type="Proteomes" id="UP000237105"/>
    </source>
</evidence>
<dbReference type="GO" id="GO:0030267">
    <property type="term" value="F:glyoxylate reductase (NADPH) activity"/>
    <property type="evidence" value="ECO:0007669"/>
    <property type="project" value="TreeGrafter"/>
</dbReference>
<dbReference type="Pfam" id="PF02826">
    <property type="entry name" value="2-Hacid_dh_C"/>
    <property type="match status" value="1"/>
</dbReference>
<sequence>MFCATCLLLTGKFVPGCGLIKRESTHLALSQGSVQGELRGVGLDVFENEPDVPEELIAFDNVVLSPHCAVVTPECFEALKELIAANLKAFFSNEPLRSVISLE</sequence>
<dbReference type="OrthoDB" id="298012at2759"/>
<dbReference type="EMBL" id="JXTB01000159">
    <property type="protein sequence ID" value="PON57473.1"/>
    <property type="molecule type" value="Genomic_DNA"/>
</dbReference>
<gene>
    <name evidence="3" type="ORF">PanWU01x14_173790</name>
</gene>
<keyword evidence="1" id="KW-0560">Oxidoreductase</keyword>
<dbReference type="Proteomes" id="UP000237105">
    <property type="component" value="Unassembled WGS sequence"/>
</dbReference>
<feature type="domain" description="D-isomer specific 2-hydroxyacid dehydrogenase NAD-binding" evidence="2">
    <location>
        <begin position="29"/>
        <end position="69"/>
    </location>
</feature>
<dbReference type="Gene3D" id="3.40.50.720">
    <property type="entry name" value="NAD(P)-binding Rossmann-like Domain"/>
    <property type="match status" value="2"/>
</dbReference>